<accession>A0ABT7JBD3</accession>
<keyword evidence="2" id="KW-1185">Reference proteome</keyword>
<feature type="non-terminal residue" evidence="1">
    <location>
        <position position="61"/>
    </location>
</feature>
<dbReference type="Proteomes" id="UP001241926">
    <property type="component" value="Unassembled WGS sequence"/>
</dbReference>
<evidence type="ECO:0000313" key="1">
    <source>
        <dbReference type="EMBL" id="MDL2082188.1"/>
    </source>
</evidence>
<sequence length="61" mass="6425">MGEFGHGLALEHVAWGDDQSGFSCPADELDGDDAVSAEVEKVVVDADVGELEDFGEEVAEE</sequence>
<dbReference type="EMBL" id="JASJUS010000088">
    <property type="protein sequence ID" value="MDL2082188.1"/>
    <property type="molecule type" value="Genomic_DNA"/>
</dbReference>
<organism evidence="1 2">
    <name type="scientific">Streptomyces fuscus</name>
    <dbReference type="NCBI Taxonomy" id="3048495"/>
    <lineage>
        <taxon>Bacteria</taxon>
        <taxon>Bacillati</taxon>
        <taxon>Actinomycetota</taxon>
        <taxon>Actinomycetes</taxon>
        <taxon>Kitasatosporales</taxon>
        <taxon>Streptomycetaceae</taxon>
        <taxon>Streptomyces</taxon>
    </lineage>
</organism>
<evidence type="ECO:0000313" key="2">
    <source>
        <dbReference type="Proteomes" id="UP001241926"/>
    </source>
</evidence>
<protein>
    <submittedName>
        <fullName evidence="1">Uncharacterized protein</fullName>
    </submittedName>
</protein>
<name>A0ABT7JBD3_9ACTN</name>
<proteinExistence type="predicted"/>
<gene>
    <name evidence="1" type="ORF">QNN03_37860</name>
</gene>
<reference evidence="1 2" key="1">
    <citation type="submission" date="2023-05" db="EMBL/GenBank/DDBJ databases">
        <title>Streptomyces fuscus sp. nov., a brown-black pigment producing actinomyces isolated from dry sand of Sea duck farm.</title>
        <authorList>
            <person name="Xie J."/>
            <person name="Shen N."/>
        </authorList>
    </citation>
    <scope>NUCLEOTIDE SEQUENCE [LARGE SCALE GENOMIC DNA]</scope>
    <source>
        <strain evidence="1 2">GXMU-J15</strain>
    </source>
</reference>
<comment type="caution">
    <text evidence="1">The sequence shown here is derived from an EMBL/GenBank/DDBJ whole genome shotgun (WGS) entry which is preliminary data.</text>
</comment>